<evidence type="ECO:0000256" key="1">
    <source>
        <dbReference type="ARBA" id="ARBA00001946"/>
    </source>
</evidence>
<keyword evidence="7" id="KW-0378">Hydrolase</keyword>
<dbReference type="GO" id="GO:0031297">
    <property type="term" value="P:replication fork processing"/>
    <property type="evidence" value="ECO:0007669"/>
    <property type="project" value="TreeGrafter"/>
</dbReference>
<comment type="cofactor">
    <cofactor evidence="1">
        <name>Mg(2+)</name>
        <dbReference type="ChEBI" id="CHEBI:18420"/>
    </cofactor>
</comment>
<keyword evidence="6" id="KW-0227">DNA damage</keyword>
<gene>
    <name evidence="14" type="ORF">WN55_07835</name>
</gene>
<evidence type="ECO:0000256" key="8">
    <source>
        <dbReference type="ARBA" id="ARBA00022842"/>
    </source>
</evidence>
<dbReference type="GO" id="GO:0008821">
    <property type="term" value="F:crossover junction DNA endonuclease activity"/>
    <property type="evidence" value="ECO:0007669"/>
    <property type="project" value="TreeGrafter"/>
</dbReference>
<dbReference type="PANTHER" id="PTHR21077:SF5">
    <property type="entry name" value="CROSSOVER JUNCTION ENDONUCLEASE MMS4"/>
    <property type="match status" value="1"/>
</dbReference>
<evidence type="ECO:0000256" key="11">
    <source>
        <dbReference type="ARBA" id="ARBA00023242"/>
    </source>
</evidence>
<dbReference type="OrthoDB" id="343092at2759"/>
<dbReference type="STRING" id="178035.A0A154PT81"/>
<keyword evidence="15" id="KW-1185">Reference proteome</keyword>
<evidence type="ECO:0000256" key="9">
    <source>
        <dbReference type="ARBA" id="ARBA00023172"/>
    </source>
</evidence>
<feature type="compositionally biased region" description="Basic and acidic residues" evidence="13">
    <location>
        <begin position="114"/>
        <end position="129"/>
    </location>
</feature>
<protein>
    <submittedName>
        <fullName evidence="14">Crossover junction endonuclease EME1</fullName>
    </submittedName>
</protein>
<evidence type="ECO:0000256" key="12">
    <source>
        <dbReference type="ARBA" id="ARBA00023254"/>
    </source>
</evidence>
<dbReference type="PANTHER" id="PTHR21077">
    <property type="entry name" value="EME1 PROTEIN"/>
    <property type="match status" value="1"/>
</dbReference>
<dbReference type="InterPro" id="IPR033310">
    <property type="entry name" value="Mms4/EME1/EME2"/>
</dbReference>
<dbReference type="InterPro" id="IPR042530">
    <property type="entry name" value="EME1/EME2_C"/>
</dbReference>
<dbReference type="AlphaFoldDB" id="A0A154PT81"/>
<evidence type="ECO:0000256" key="7">
    <source>
        <dbReference type="ARBA" id="ARBA00022801"/>
    </source>
</evidence>
<dbReference type="InterPro" id="IPR047524">
    <property type="entry name" value="XPF_nuclease_EME1_plant/arthr"/>
</dbReference>
<keyword evidence="4" id="KW-0479">Metal-binding</keyword>
<comment type="subcellular location">
    <subcellularLocation>
        <location evidence="2">Nucleus</location>
    </subcellularLocation>
</comment>
<dbReference type="GO" id="GO:0046872">
    <property type="term" value="F:metal ion binding"/>
    <property type="evidence" value="ECO:0007669"/>
    <property type="project" value="UniProtKB-KW"/>
</dbReference>
<dbReference type="GO" id="GO:0048476">
    <property type="term" value="C:Holliday junction resolvase complex"/>
    <property type="evidence" value="ECO:0007669"/>
    <property type="project" value="InterPro"/>
</dbReference>
<keyword evidence="12" id="KW-0469">Meiosis</keyword>
<dbReference type="GO" id="GO:0000712">
    <property type="term" value="P:resolution of meiotic recombination intermediates"/>
    <property type="evidence" value="ECO:0007669"/>
    <property type="project" value="TreeGrafter"/>
</dbReference>
<dbReference type="GO" id="GO:0006302">
    <property type="term" value="P:double-strand break repair"/>
    <property type="evidence" value="ECO:0007669"/>
    <property type="project" value="TreeGrafter"/>
</dbReference>
<keyword evidence="3" id="KW-0540">Nuclease</keyword>
<evidence type="ECO:0000256" key="6">
    <source>
        <dbReference type="ARBA" id="ARBA00022763"/>
    </source>
</evidence>
<dbReference type="OMA" id="FCVESDW"/>
<evidence type="ECO:0000256" key="4">
    <source>
        <dbReference type="ARBA" id="ARBA00022723"/>
    </source>
</evidence>
<keyword evidence="8" id="KW-0460">Magnesium</keyword>
<evidence type="ECO:0000256" key="10">
    <source>
        <dbReference type="ARBA" id="ARBA00023204"/>
    </source>
</evidence>
<keyword evidence="10" id="KW-0234">DNA repair</keyword>
<sequence length="493" mass="55798">MTEIVVLSDSNESVLSLENDGLKNVDEGSRKKSFHRSSFDLDTSEFEFPEVQFYHASDTEKLLELQNNSIRASLSTFPPGKSPKVHSSAVSTNTNSKKYNVKKSSNRMANSSDSTKESDEERTMREKPKVTKTVTKKARNQITEERLKRQKQLGREKALKAIASKKSKNIKPGECLKFMEVVLDKNIESFGCINEIVSILLDANVQYSIKKELIPNSITWKRNVENGYVDSDNEICTVTDIENVNQIVIIWNWDKVVTEVADGSFCTTIFSIKASLPNYSILLVIFGIENYFIYSKQVKNPGKNGTKNKHKKAGNASNHEFKNYPQISKEQLEMCLDEIQIIAKCSSRLINNSQELAQMIHQCTKAIAEIPFKMEKNENLTSKFDWYVMGDNRNTVSVDKNGNGLKRLWQQQLCQFNLSSLEIAEAISSVYKCPADLMEAYKNCTQIEGQNLLKDIPIRRAAGPLTATRKVGPELSKKMYIMFSSKDGEIILS</sequence>
<dbReference type="GO" id="GO:0031573">
    <property type="term" value="P:mitotic intra-S DNA damage checkpoint signaling"/>
    <property type="evidence" value="ECO:0007669"/>
    <property type="project" value="TreeGrafter"/>
</dbReference>
<dbReference type="CDD" id="cd20083">
    <property type="entry name" value="XPF_nuclease_EME"/>
    <property type="match status" value="1"/>
</dbReference>
<dbReference type="EMBL" id="KQ435180">
    <property type="protein sequence ID" value="KZC14987.1"/>
    <property type="molecule type" value="Genomic_DNA"/>
</dbReference>
<dbReference type="Proteomes" id="UP000076502">
    <property type="component" value="Unassembled WGS sequence"/>
</dbReference>
<accession>A0A154PT81</accession>
<feature type="region of interest" description="Disordered" evidence="13">
    <location>
        <begin position="74"/>
        <end position="138"/>
    </location>
</feature>
<organism evidence="14 15">
    <name type="scientific">Dufourea novaeangliae</name>
    <name type="common">Sweat bee</name>
    <dbReference type="NCBI Taxonomy" id="178035"/>
    <lineage>
        <taxon>Eukaryota</taxon>
        <taxon>Metazoa</taxon>
        <taxon>Ecdysozoa</taxon>
        <taxon>Arthropoda</taxon>
        <taxon>Hexapoda</taxon>
        <taxon>Insecta</taxon>
        <taxon>Pterygota</taxon>
        <taxon>Neoptera</taxon>
        <taxon>Endopterygota</taxon>
        <taxon>Hymenoptera</taxon>
        <taxon>Apocrita</taxon>
        <taxon>Aculeata</taxon>
        <taxon>Apoidea</taxon>
        <taxon>Anthophila</taxon>
        <taxon>Halictidae</taxon>
        <taxon>Rophitinae</taxon>
        <taxon>Dufourea</taxon>
    </lineage>
</organism>
<dbReference type="GO" id="GO:0005634">
    <property type="term" value="C:nucleus"/>
    <property type="evidence" value="ECO:0007669"/>
    <property type="project" value="UniProtKB-SubCell"/>
</dbReference>
<keyword evidence="5 14" id="KW-0255">Endonuclease</keyword>
<evidence type="ECO:0000313" key="14">
    <source>
        <dbReference type="EMBL" id="KZC14987.1"/>
    </source>
</evidence>
<dbReference type="Gene3D" id="3.40.50.10130">
    <property type="match status" value="1"/>
</dbReference>
<evidence type="ECO:0000256" key="13">
    <source>
        <dbReference type="SAM" id="MobiDB-lite"/>
    </source>
</evidence>
<keyword evidence="11" id="KW-0539">Nucleus</keyword>
<dbReference type="Pfam" id="PF21292">
    <property type="entry name" value="EME1-MUS81_C"/>
    <property type="match status" value="1"/>
</dbReference>
<evidence type="ECO:0000256" key="3">
    <source>
        <dbReference type="ARBA" id="ARBA00022722"/>
    </source>
</evidence>
<evidence type="ECO:0000256" key="5">
    <source>
        <dbReference type="ARBA" id="ARBA00022759"/>
    </source>
</evidence>
<evidence type="ECO:0000256" key="2">
    <source>
        <dbReference type="ARBA" id="ARBA00004123"/>
    </source>
</evidence>
<keyword evidence="9" id="KW-0233">DNA recombination</keyword>
<proteinExistence type="predicted"/>
<dbReference type="Gene3D" id="1.10.150.670">
    <property type="entry name" value="Crossover junction endonuclease EME1, DNA-binding domain"/>
    <property type="match status" value="1"/>
</dbReference>
<name>A0A154PT81_DUFNO</name>
<reference evidence="14 15" key="1">
    <citation type="submission" date="2015-07" db="EMBL/GenBank/DDBJ databases">
        <title>The genome of Dufourea novaeangliae.</title>
        <authorList>
            <person name="Pan H."/>
            <person name="Kapheim K."/>
        </authorList>
    </citation>
    <scope>NUCLEOTIDE SEQUENCE [LARGE SCALE GENOMIC DNA]</scope>
    <source>
        <strain evidence="14">0120121106</strain>
        <tissue evidence="14">Whole body</tissue>
    </source>
</reference>
<evidence type="ECO:0000313" key="15">
    <source>
        <dbReference type="Proteomes" id="UP000076502"/>
    </source>
</evidence>